<gene>
    <name evidence="4" type="ORF">J6I44_03730</name>
</gene>
<protein>
    <recommendedName>
        <fullName evidence="3">TonB C-terminal domain-containing protein</fullName>
    </recommendedName>
</protein>
<dbReference type="PROSITE" id="PS50005">
    <property type="entry name" value="TPR"/>
    <property type="match status" value="1"/>
</dbReference>
<comment type="caution">
    <text evidence="4">The sequence shown here is derived from an EMBL/GenBank/DDBJ whole genome shotgun (WGS) entry which is preliminary data.</text>
</comment>
<feature type="region of interest" description="Disordered" evidence="2">
    <location>
        <begin position="407"/>
        <end position="441"/>
    </location>
</feature>
<dbReference type="EMBL" id="JAGGJA010000002">
    <property type="protein sequence ID" value="MCW9705944.1"/>
    <property type="molecule type" value="Genomic_DNA"/>
</dbReference>
<feature type="region of interest" description="Disordered" evidence="2">
    <location>
        <begin position="477"/>
        <end position="516"/>
    </location>
</feature>
<dbReference type="Gene3D" id="1.25.40.10">
    <property type="entry name" value="Tetratricopeptide repeat domain"/>
    <property type="match status" value="3"/>
</dbReference>
<organism evidence="4 5">
    <name type="scientific">Fodinibius salsisoli</name>
    <dbReference type="NCBI Taxonomy" id="2820877"/>
    <lineage>
        <taxon>Bacteria</taxon>
        <taxon>Pseudomonadati</taxon>
        <taxon>Balneolota</taxon>
        <taxon>Balneolia</taxon>
        <taxon>Balneolales</taxon>
        <taxon>Balneolaceae</taxon>
        <taxon>Fodinibius</taxon>
    </lineage>
</organism>
<name>A0ABT3PJ64_9BACT</name>
<evidence type="ECO:0000256" key="1">
    <source>
        <dbReference type="PROSITE-ProRule" id="PRU00339"/>
    </source>
</evidence>
<evidence type="ECO:0000313" key="4">
    <source>
        <dbReference type="EMBL" id="MCW9705944.1"/>
    </source>
</evidence>
<dbReference type="RefSeq" id="WP_265764641.1">
    <property type="nucleotide sequence ID" value="NZ_JAGGJA010000002.1"/>
</dbReference>
<evidence type="ECO:0000259" key="3">
    <source>
        <dbReference type="PROSITE" id="PS52015"/>
    </source>
</evidence>
<dbReference type="InterPro" id="IPR019734">
    <property type="entry name" value="TPR_rpt"/>
</dbReference>
<sequence length="854" mass="98404">MFIVLFSVWVSGCGSALKRGWTNFTTYYNTYYNANEYFEEGRKVVEDQKISLDPERPAPIHHSPVSVGSESFEQAVKKCVSVLQEHPESKWADDALLLMGKSHYYLTEFITAIKRFDELSASDANVSLMQQAAIWKGRALLDLKDYEGGIAYLDPLLQGYPREWDAQTRAELQVLLGEYYAMLEDWEEASEVLSKALSTLSDRRLRGRTYFLYGQMLERENRFGEARYAYEQVPSYFPGTEYTYWANIKQADVARKQGNLEAALAIYRRLERNDKYVDRRNQLTFKIAHILQEQDKPQEAETLYRDLLYAENKGTERSLQADTYYQMGRLYSDDYQDFTMATAYFDTSSSLLNQDNRGADLMGSYRQYADLKVSIERADSLLWLGALSPEKLDSVIEEVKYRKSQQLLEEQQESEENRLQNRQALQGEEEDDNNNSTLYGFLNHKNQSSLNQEKSEFQDLWGRRPLVDNWRRQEALSQASNIRDNNLPPEKEESEGSPQVTLEPDLESIPKTEEERMQLQKEQLHAEYQLGNIFHLNFNKPDSAKKYYRKVIQSKIHHDSGLRARAMYALHELFKADSETDSVQYWQKRIIEEFPNSEYASAVAPNGTQLAYTETDSSRLRKAYQRIQTSEALLRPRQLRSLALDNQTSGLAPDIHFKAIEEYVQKAKYYQQLTEILSTETMPTDSTEAEAKANIHFPLSLLLEKEPYRSIQWDSVRTVLTEHDSLFSGSAYQSQVAALQQELKISTESGEEEWPTCKEEGITVQVQPNMQRFMEGISWPENVDEASLSGEVVYEFLISPTGAIQSYSLVSPPTTLGIEDALEEAFDGALKFKLSPPDKDITMVRCEVSFPINL</sequence>
<dbReference type="SUPFAM" id="SSF48452">
    <property type="entry name" value="TPR-like"/>
    <property type="match status" value="1"/>
</dbReference>
<reference evidence="4 5" key="1">
    <citation type="submission" date="2021-03" db="EMBL/GenBank/DDBJ databases">
        <title>Aliifodinibius sp. nov., a new bacterium isolated from saline soil.</title>
        <authorList>
            <person name="Galisteo C."/>
            <person name="De La Haba R."/>
            <person name="Sanchez-Porro C."/>
            <person name="Ventosa A."/>
        </authorList>
    </citation>
    <scope>NUCLEOTIDE SEQUENCE [LARGE SCALE GENOMIC DNA]</scope>
    <source>
        <strain evidence="4 5">1BSP15-2V2</strain>
    </source>
</reference>
<proteinExistence type="predicted"/>
<dbReference type="Pfam" id="PF13432">
    <property type="entry name" value="TPR_16"/>
    <property type="match status" value="2"/>
</dbReference>
<dbReference type="InterPro" id="IPR037682">
    <property type="entry name" value="TonB_C"/>
</dbReference>
<dbReference type="SUPFAM" id="SSF81901">
    <property type="entry name" value="HCP-like"/>
    <property type="match status" value="1"/>
</dbReference>
<evidence type="ECO:0000313" key="5">
    <source>
        <dbReference type="Proteomes" id="UP001207918"/>
    </source>
</evidence>
<evidence type="ECO:0000256" key="2">
    <source>
        <dbReference type="SAM" id="MobiDB-lite"/>
    </source>
</evidence>
<dbReference type="PROSITE" id="PS52015">
    <property type="entry name" value="TONB_CTD"/>
    <property type="match status" value="1"/>
</dbReference>
<dbReference type="InterPro" id="IPR011990">
    <property type="entry name" value="TPR-like_helical_dom_sf"/>
</dbReference>
<keyword evidence="1" id="KW-0802">TPR repeat</keyword>
<feature type="domain" description="TonB C-terminal" evidence="3">
    <location>
        <begin position="764"/>
        <end position="854"/>
    </location>
</feature>
<accession>A0ABT3PJ64</accession>
<dbReference type="Proteomes" id="UP001207918">
    <property type="component" value="Unassembled WGS sequence"/>
</dbReference>
<feature type="repeat" description="TPR" evidence="1">
    <location>
        <begin position="170"/>
        <end position="203"/>
    </location>
</feature>
<keyword evidence="5" id="KW-1185">Reference proteome</keyword>